<protein>
    <recommendedName>
        <fullName evidence="3">Permease of phosphate ABC transporter</fullName>
    </recommendedName>
</protein>
<reference evidence="2" key="1">
    <citation type="submission" date="2019-11" db="EMBL/GenBank/DDBJ databases">
        <authorList>
            <person name="Feng L."/>
        </authorList>
    </citation>
    <scope>NUCLEOTIDE SEQUENCE</scope>
    <source>
        <strain evidence="2">RgnavusLFYP36</strain>
    </source>
</reference>
<proteinExistence type="predicted"/>
<name>A0A6N2ZIM7_MEDGN</name>
<evidence type="ECO:0008006" key="3">
    <source>
        <dbReference type="Google" id="ProtNLM"/>
    </source>
</evidence>
<keyword evidence="1" id="KW-0472">Membrane</keyword>
<accession>A0A6N2ZIM7</accession>
<evidence type="ECO:0000313" key="2">
    <source>
        <dbReference type="EMBL" id="VYT77967.1"/>
    </source>
</evidence>
<sequence length="80" mass="9150">MFVKSLFSYADAYIKNCTWKDLALVKFCLCAIGVMIGLSVPKEKRKIPFLGALLVFLVTYFPLMGKFIRVIKVERKKQTA</sequence>
<evidence type="ECO:0000256" key="1">
    <source>
        <dbReference type="SAM" id="Phobius"/>
    </source>
</evidence>
<keyword evidence="1" id="KW-1133">Transmembrane helix</keyword>
<feature type="transmembrane region" description="Helical" evidence="1">
    <location>
        <begin position="47"/>
        <end position="68"/>
    </location>
</feature>
<keyword evidence="1" id="KW-0812">Transmembrane</keyword>
<organism evidence="2">
    <name type="scientific">Mediterraneibacter gnavus</name>
    <name type="common">Ruminococcus gnavus</name>
    <dbReference type="NCBI Taxonomy" id="33038"/>
    <lineage>
        <taxon>Bacteria</taxon>
        <taxon>Bacillati</taxon>
        <taxon>Bacillota</taxon>
        <taxon>Clostridia</taxon>
        <taxon>Lachnospirales</taxon>
        <taxon>Lachnospiraceae</taxon>
        <taxon>Mediterraneibacter</taxon>
    </lineage>
</organism>
<feature type="transmembrane region" description="Helical" evidence="1">
    <location>
        <begin position="21"/>
        <end position="41"/>
    </location>
</feature>
<gene>
    <name evidence="2" type="ORF">RGLFYP36_03182</name>
</gene>
<dbReference type="EMBL" id="CACRUU010000021">
    <property type="protein sequence ID" value="VYT77967.1"/>
    <property type="molecule type" value="Genomic_DNA"/>
</dbReference>
<dbReference type="AlphaFoldDB" id="A0A6N2ZIM7"/>